<dbReference type="AlphaFoldDB" id="A0A450VZH0"/>
<reference evidence="1" key="1">
    <citation type="submission" date="2019-02" db="EMBL/GenBank/DDBJ databases">
        <authorList>
            <person name="Gruber-Vodicka R. H."/>
            <person name="Seah K. B. B."/>
        </authorList>
    </citation>
    <scope>NUCLEOTIDE SEQUENCE</scope>
    <source>
        <strain evidence="1">BECK_S313</strain>
    </source>
</reference>
<organism evidence="1">
    <name type="scientific">Candidatus Kentrum sp. LPFa</name>
    <dbReference type="NCBI Taxonomy" id="2126335"/>
    <lineage>
        <taxon>Bacteria</taxon>
        <taxon>Pseudomonadati</taxon>
        <taxon>Pseudomonadota</taxon>
        <taxon>Gammaproteobacteria</taxon>
        <taxon>Candidatus Kentrum</taxon>
    </lineage>
</organism>
<dbReference type="EMBL" id="CAADFK010000012">
    <property type="protein sequence ID" value="VFK10150.1"/>
    <property type="molecule type" value="Genomic_DNA"/>
</dbReference>
<sequence>MQCATLVCGARMRQHFQCLQRIENEGIEELRFFDSVGKKPGMDFFTLSSIPIPIHGGR</sequence>
<evidence type="ECO:0000313" key="1">
    <source>
        <dbReference type="EMBL" id="VFK10150.1"/>
    </source>
</evidence>
<protein>
    <submittedName>
        <fullName evidence="1">Uncharacterized protein</fullName>
    </submittedName>
</protein>
<gene>
    <name evidence="1" type="ORF">BECKLPF1236B_GA0070989_101213</name>
</gene>
<name>A0A450VZH0_9GAMM</name>
<proteinExistence type="predicted"/>
<accession>A0A450VZH0</accession>